<organism evidence="10 11">
    <name type="scientific">Aspergillus thermomutatus</name>
    <name type="common">Neosartorya pseudofischeri</name>
    <dbReference type="NCBI Taxonomy" id="41047"/>
    <lineage>
        <taxon>Eukaryota</taxon>
        <taxon>Fungi</taxon>
        <taxon>Dikarya</taxon>
        <taxon>Ascomycota</taxon>
        <taxon>Pezizomycotina</taxon>
        <taxon>Eurotiomycetes</taxon>
        <taxon>Eurotiomycetidae</taxon>
        <taxon>Eurotiales</taxon>
        <taxon>Aspergillaceae</taxon>
        <taxon>Aspergillus</taxon>
        <taxon>Aspergillus subgen. Fumigati</taxon>
    </lineage>
</organism>
<dbReference type="CDD" id="cd11041">
    <property type="entry name" value="CYP503A1-like"/>
    <property type="match status" value="1"/>
</dbReference>
<dbReference type="GO" id="GO:0004497">
    <property type="term" value="F:monooxygenase activity"/>
    <property type="evidence" value="ECO:0007669"/>
    <property type="project" value="UniProtKB-KW"/>
</dbReference>
<reference evidence="10" key="1">
    <citation type="submission" date="2018-08" db="EMBL/GenBank/DDBJ databases">
        <title>Draft genome sequence of azole-resistant Aspergillus thermomutatus (Neosartorya pseudofischeri) strain HMR AF 39, isolated from a human nasal aspirate.</title>
        <authorList>
            <person name="Parent-Michaud M."/>
            <person name="Dufresne P.J."/>
            <person name="Fournier E."/>
            <person name="Martineau C."/>
            <person name="Moreira S."/>
            <person name="Perkins V."/>
            <person name="De Repentigny L."/>
            <person name="Dufresne S.F."/>
        </authorList>
    </citation>
    <scope>NUCLEOTIDE SEQUENCE [LARGE SCALE GENOMIC DNA]</scope>
    <source>
        <strain evidence="10">HMR AF 39</strain>
    </source>
</reference>
<dbReference type="GO" id="GO:0019748">
    <property type="term" value="P:secondary metabolic process"/>
    <property type="evidence" value="ECO:0007669"/>
    <property type="project" value="UniProtKB-ARBA"/>
</dbReference>
<evidence type="ECO:0000256" key="9">
    <source>
        <dbReference type="SAM" id="Phobius"/>
    </source>
</evidence>
<evidence type="ECO:0000313" key="10">
    <source>
        <dbReference type="EMBL" id="RHZ67371.1"/>
    </source>
</evidence>
<keyword evidence="11" id="KW-1185">Reference proteome</keyword>
<keyword evidence="9" id="KW-0472">Membrane</keyword>
<dbReference type="Proteomes" id="UP000215305">
    <property type="component" value="Unassembled WGS sequence"/>
</dbReference>
<keyword evidence="4 8" id="KW-0479">Metal-binding</keyword>
<feature type="transmembrane region" description="Helical" evidence="9">
    <location>
        <begin position="12"/>
        <end position="32"/>
    </location>
</feature>
<dbReference type="Pfam" id="PF00067">
    <property type="entry name" value="p450"/>
    <property type="match status" value="1"/>
</dbReference>
<dbReference type="Gene3D" id="1.10.630.10">
    <property type="entry name" value="Cytochrome P450"/>
    <property type="match status" value="1"/>
</dbReference>
<evidence type="ECO:0000256" key="1">
    <source>
        <dbReference type="ARBA" id="ARBA00001971"/>
    </source>
</evidence>
<comment type="similarity">
    <text evidence="2 8">Belongs to the cytochrome P450 family.</text>
</comment>
<keyword evidence="3 8" id="KW-0349">Heme</keyword>
<keyword evidence="5 8" id="KW-0560">Oxidoreductase</keyword>
<evidence type="ECO:0000256" key="4">
    <source>
        <dbReference type="ARBA" id="ARBA00022723"/>
    </source>
</evidence>
<proteinExistence type="inferred from homology"/>
<dbReference type="GO" id="GO:0005506">
    <property type="term" value="F:iron ion binding"/>
    <property type="evidence" value="ECO:0007669"/>
    <property type="project" value="InterPro"/>
</dbReference>
<dbReference type="GO" id="GO:0016705">
    <property type="term" value="F:oxidoreductase activity, acting on paired donors, with incorporation or reduction of molecular oxygen"/>
    <property type="evidence" value="ECO:0007669"/>
    <property type="project" value="InterPro"/>
</dbReference>
<dbReference type="GeneID" id="38131504"/>
<evidence type="ECO:0000313" key="11">
    <source>
        <dbReference type="Proteomes" id="UP000215305"/>
    </source>
</evidence>
<keyword evidence="6 8" id="KW-0408">Iron</keyword>
<dbReference type="PANTHER" id="PTHR46206">
    <property type="entry name" value="CYTOCHROME P450"/>
    <property type="match status" value="1"/>
</dbReference>
<evidence type="ECO:0000256" key="2">
    <source>
        <dbReference type="ARBA" id="ARBA00010617"/>
    </source>
</evidence>
<sequence>MMQLPLVSTYPHLSIALLVGAAFPIFIALAFGHWKIPPSFPKGIPRAGGRKIFGGLRACFRGWPSGRPSLSEGYNEFNRHDRLFIYANGNLRPQAILPVKDFEWVIRQPDSILSPQEVMNDSLSFKHLFPIGRSALDEKIANVVVSQFLTQNLDKIQCDLADELRQNIDREFGKDCHNWQPVHLMEAMQRVVLRTSSRISWGLPLCHDAHVRSLARLINFYAGAMIVCGQLIPWFLQPLLSTCLRVPLYFARKRVWATTTQLVKEWLAQIEQEEREQISEEDSRVPYNLVTSFIRVSRRLYGTEELNKEKLSVVINLFALLPFMTTVPSSSAAILDIVSSPPDLELYQQLRQEATNVLSSEREWVVPTSFKKLRYTDSAIRETLRLAPVTLHASNREVIHPSGITLPTGQHLPRGMWVAASTLDIHTDERFYAEGQSYKPFRYVKEQTNEDGTGMPKQKLTRVAATSKYLPFGSGRHACPGRHFGVHLLKMIIAHIVLNYDMERLEKRPENIICGEHVLVPPSATVRVRRREVN</sequence>
<evidence type="ECO:0008006" key="12">
    <source>
        <dbReference type="Google" id="ProtNLM"/>
    </source>
</evidence>
<protein>
    <recommendedName>
        <fullName evidence="12">Cytochrome P450</fullName>
    </recommendedName>
</protein>
<evidence type="ECO:0000256" key="6">
    <source>
        <dbReference type="ARBA" id="ARBA00023004"/>
    </source>
</evidence>
<keyword evidence="7 8" id="KW-0503">Monooxygenase</keyword>
<gene>
    <name evidence="10" type="ORF">CDV56_109530</name>
</gene>
<dbReference type="GO" id="GO:0020037">
    <property type="term" value="F:heme binding"/>
    <property type="evidence" value="ECO:0007669"/>
    <property type="project" value="InterPro"/>
</dbReference>
<dbReference type="OrthoDB" id="1844152at2759"/>
<dbReference type="VEuPathDB" id="FungiDB:CDV56_109530"/>
<comment type="caution">
    <text evidence="10">The sequence shown here is derived from an EMBL/GenBank/DDBJ whole genome shotgun (WGS) entry which is preliminary data.</text>
</comment>
<dbReference type="PANTHER" id="PTHR46206:SF1">
    <property type="entry name" value="P450, PUTATIVE (EUROFUNG)-RELATED"/>
    <property type="match status" value="1"/>
</dbReference>
<dbReference type="PROSITE" id="PS00086">
    <property type="entry name" value="CYTOCHROME_P450"/>
    <property type="match status" value="1"/>
</dbReference>
<dbReference type="InterPro" id="IPR036396">
    <property type="entry name" value="Cyt_P450_sf"/>
</dbReference>
<evidence type="ECO:0000256" key="8">
    <source>
        <dbReference type="RuleBase" id="RU000461"/>
    </source>
</evidence>
<dbReference type="AlphaFoldDB" id="A0A397HVV7"/>
<evidence type="ECO:0000256" key="7">
    <source>
        <dbReference type="ARBA" id="ARBA00023033"/>
    </source>
</evidence>
<dbReference type="EMBL" id="NKHU02000007">
    <property type="protein sequence ID" value="RHZ67371.1"/>
    <property type="molecule type" value="Genomic_DNA"/>
</dbReference>
<dbReference type="SUPFAM" id="SSF48264">
    <property type="entry name" value="Cytochrome P450"/>
    <property type="match status" value="1"/>
</dbReference>
<accession>A0A397HVV7</accession>
<dbReference type="InterPro" id="IPR001128">
    <property type="entry name" value="Cyt_P450"/>
</dbReference>
<name>A0A397HVV7_ASPTH</name>
<evidence type="ECO:0000256" key="3">
    <source>
        <dbReference type="ARBA" id="ARBA00022617"/>
    </source>
</evidence>
<keyword evidence="9" id="KW-1133">Transmembrane helix</keyword>
<dbReference type="STRING" id="41047.A0A397HVV7"/>
<keyword evidence="9" id="KW-0812">Transmembrane</keyword>
<dbReference type="InterPro" id="IPR017972">
    <property type="entry name" value="Cyt_P450_CS"/>
</dbReference>
<dbReference type="RefSeq" id="XP_026618622.1">
    <property type="nucleotide sequence ID" value="XM_026763149.1"/>
</dbReference>
<comment type="cofactor">
    <cofactor evidence="1">
        <name>heme</name>
        <dbReference type="ChEBI" id="CHEBI:30413"/>
    </cofactor>
</comment>
<evidence type="ECO:0000256" key="5">
    <source>
        <dbReference type="ARBA" id="ARBA00023002"/>
    </source>
</evidence>